<dbReference type="GO" id="GO:0005509">
    <property type="term" value="F:calcium ion binding"/>
    <property type="evidence" value="ECO:0007669"/>
    <property type="project" value="InterPro"/>
</dbReference>
<dbReference type="GO" id="GO:0006874">
    <property type="term" value="P:intracellular calcium ion homeostasis"/>
    <property type="evidence" value="ECO:0007669"/>
    <property type="project" value="TreeGrafter"/>
</dbReference>
<dbReference type="InterPro" id="IPR058650">
    <property type="entry name" value="Msy1/2-like"/>
</dbReference>
<dbReference type="PANTHER" id="PTHR31323:SF14">
    <property type="entry name" value="MECHANOSENSITIVE ION CHANNEL PROTEIN MSY2"/>
    <property type="match status" value="1"/>
</dbReference>
<feature type="region of interest" description="Disordered" evidence="2">
    <location>
        <begin position="681"/>
        <end position="703"/>
    </location>
</feature>
<evidence type="ECO:0000313" key="5">
    <source>
        <dbReference type="EMBL" id="USW56101.1"/>
    </source>
</evidence>
<dbReference type="SMART" id="SM00054">
    <property type="entry name" value="EFh"/>
    <property type="match status" value="1"/>
</dbReference>
<dbReference type="SUPFAM" id="SSF47473">
    <property type="entry name" value="EF-hand"/>
    <property type="match status" value="1"/>
</dbReference>
<dbReference type="GO" id="GO:0005262">
    <property type="term" value="F:calcium channel activity"/>
    <property type="evidence" value="ECO:0007669"/>
    <property type="project" value="TreeGrafter"/>
</dbReference>
<dbReference type="PROSITE" id="PS00018">
    <property type="entry name" value="EF_HAND_1"/>
    <property type="match status" value="1"/>
</dbReference>
<keyword evidence="1" id="KW-0106">Calcium</keyword>
<evidence type="ECO:0000259" key="4">
    <source>
        <dbReference type="PROSITE" id="PS50222"/>
    </source>
</evidence>
<sequence length="703" mass="79043">MTTLKPLDTGLASVGFRPVSYSAEAITPTPISHVHHLKSPTGPTSAFPKTPVVSAYPKTPIGESPIRMLGRRTTTRNFDVDQTEALAYDGEDDVPSRFGKYLRRVHSASIITRYALYILPVAILLAIPLIILSCPPYDMARADGIRLLGLFIWIEIIWLALWISKLLAQAVPIVFQAACGLISAGMRKYSLILKSLEIPLSFLFWTIAAFGSTIIITVLDKADFYQHHKGQWVRVLNQVCKASIIAAGIFTVEKTIIQLISIAYYQKQYARKIRESKRLIRLLDMLYDASRSLFPEFGRDFQHEDGEIHRENFIDLRAKLDKKGIGIGSKLLGDVHRMRDKVTAAFGVLASDVTGQQIFSTANAHSIVSKALETERASKALARRLWLSLCASGKEAIYKEDILEVLGPGRECEAEEIFDILDRDGNGDVSLEEMTMLIVNCGTERKDRASSIQDISSAIAVLDKILTIIVVAGDRVNINNPQDEESELIVKHISLMYTIFKRMDTDALVQIPHNIANTLWIENVTRSKAMKERITIGCTWLTKMDDLLALRKEMESFVNAPSNSHDFMPEVDIELRTIVDLRALEIRIEIRHKSNWANEQVRLHRRNKFMCALLEAFRKVGMERPGDAPGPDNPTYVVELKNEETVGHKIVKSEKQEAMKTFTRPQNLVPEGVSPAQALVPGLKKRSPYRDDMGRRPSIWSPM</sequence>
<gene>
    <name evidence="5" type="ORF">Slin15195_G094200</name>
</gene>
<dbReference type="AlphaFoldDB" id="A0A9Q9ELT2"/>
<keyword evidence="3" id="KW-1133">Transmembrane helix</keyword>
<evidence type="ECO:0000256" key="2">
    <source>
        <dbReference type="SAM" id="MobiDB-lite"/>
    </source>
</evidence>
<organism evidence="5 6">
    <name type="scientific">Septoria linicola</name>
    <dbReference type="NCBI Taxonomy" id="215465"/>
    <lineage>
        <taxon>Eukaryota</taxon>
        <taxon>Fungi</taxon>
        <taxon>Dikarya</taxon>
        <taxon>Ascomycota</taxon>
        <taxon>Pezizomycotina</taxon>
        <taxon>Dothideomycetes</taxon>
        <taxon>Dothideomycetidae</taxon>
        <taxon>Mycosphaerellales</taxon>
        <taxon>Mycosphaerellaceae</taxon>
        <taxon>Septoria</taxon>
    </lineage>
</organism>
<feature type="domain" description="EF-hand" evidence="4">
    <location>
        <begin position="413"/>
        <end position="444"/>
    </location>
</feature>
<feature type="transmembrane region" description="Helical" evidence="3">
    <location>
        <begin position="114"/>
        <end position="132"/>
    </location>
</feature>
<evidence type="ECO:0000256" key="3">
    <source>
        <dbReference type="SAM" id="Phobius"/>
    </source>
</evidence>
<dbReference type="EMBL" id="CP099425">
    <property type="protein sequence ID" value="USW56101.1"/>
    <property type="molecule type" value="Genomic_DNA"/>
</dbReference>
<feature type="transmembrane region" description="Helical" evidence="3">
    <location>
        <begin position="144"/>
        <end position="163"/>
    </location>
</feature>
<dbReference type="Proteomes" id="UP001056384">
    <property type="component" value="Chromosome 8"/>
</dbReference>
<dbReference type="Gene3D" id="1.10.238.10">
    <property type="entry name" value="EF-hand"/>
    <property type="match status" value="1"/>
</dbReference>
<dbReference type="PROSITE" id="PS50222">
    <property type="entry name" value="EF_HAND_2"/>
    <property type="match status" value="1"/>
</dbReference>
<name>A0A9Q9ELT2_9PEZI</name>
<feature type="transmembrane region" description="Helical" evidence="3">
    <location>
        <begin position="198"/>
        <end position="219"/>
    </location>
</feature>
<accession>A0A9Q9ELT2</accession>
<reference evidence="5" key="1">
    <citation type="submission" date="2022-06" db="EMBL/GenBank/DDBJ databases">
        <title>Complete genome sequences of two strains of the flax pathogen Septoria linicola.</title>
        <authorList>
            <person name="Lapalu N."/>
            <person name="Simon A."/>
            <person name="Demenou B."/>
            <person name="Paumier D."/>
            <person name="Guillot M.-P."/>
            <person name="Gout L."/>
            <person name="Valade R."/>
        </authorList>
    </citation>
    <scope>NUCLEOTIDE SEQUENCE</scope>
    <source>
        <strain evidence="5">SE15195</strain>
    </source>
</reference>
<dbReference type="Pfam" id="PF25886">
    <property type="entry name" value="Msy1"/>
    <property type="match status" value="1"/>
</dbReference>
<keyword evidence="3" id="KW-0812">Transmembrane</keyword>
<evidence type="ECO:0000313" key="6">
    <source>
        <dbReference type="Proteomes" id="UP001056384"/>
    </source>
</evidence>
<dbReference type="InterPro" id="IPR011992">
    <property type="entry name" value="EF-hand-dom_pair"/>
</dbReference>
<keyword evidence="3" id="KW-0472">Membrane</keyword>
<dbReference type="PANTHER" id="PTHR31323">
    <property type="entry name" value="MECHANOSENSITIVE ION CHANNEL PROTEIN MSY2"/>
    <property type="match status" value="1"/>
</dbReference>
<keyword evidence="6" id="KW-1185">Reference proteome</keyword>
<dbReference type="InterPro" id="IPR018247">
    <property type="entry name" value="EF_Hand_1_Ca_BS"/>
</dbReference>
<proteinExistence type="predicted"/>
<protein>
    <submittedName>
        <fullName evidence="5">EF-hand domain-containing protein</fullName>
    </submittedName>
</protein>
<dbReference type="InterPro" id="IPR002048">
    <property type="entry name" value="EF_hand_dom"/>
</dbReference>
<evidence type="ECO:0000256" key="1">
    <source>
        <dbReference type="ARBA" id="ARBA00022837"/>
    </source>
</evidence>